<accession>A0A381XKL1</accession>
<dbReference type="InterPro" id="IPR036873">
    <property type="entry name" value="Rhodanese-like_dom_sf"/>
</dbReference>
<dbReference type="AlphaFoldDB" id="A0A381XKL1"/>
<dbReference type="PANTHER" id="PTHR43031">
    <property type="entry name" value="FAD-DEPENDENT OXIDOREDUCTASE"/>
    <property type="match status" value="1"/>
</dbReference>
<feature type="domain" description="Rhodanese" evidence="1">
    <location>
        <begin position="18"/>
        <end position="105"/>
    </location>
</feature>
<dbReference type="InterPro" id="IPR050229">
    <property type="entry name" value="GlpE_sulfurtransferase"/>
</dbReference>
<evidence type="ECO:0000313" key="2">
    <source>
        <dbReference type="EMBL" id="SVA65140.1"/>
    </source>
</evidence>
<dbReference type="InterPro" id="IPR001763">
    <property type="entry name" value="Rhodanese-like_dom"/>
</dbReference>
<dbReference type="Gene3D" id="3.40.250.10">
    <property type="entry name" value="Rhodanese-like domain"/>
    <property type="match status" value="1"/>
</dbReference>
<reference evidence="2" key="1">
    <citation type="submission" date="2018-05" db="EMBL/GenBank/DDBJ databases">
        <authorList>
            <person name="Lanie J.A."/>
            <person name="Ng W.-L."/>
            <person name="Kazmierczak K.M."/>
            <person name="Andrzejewski T.M."/>
            <person name="Davidsen T.M."/>
            <person name="Wayne K.J."/>
            <person name="Tettelin H."/>
            <person name="Glass J.I."/>
            <person name="Rusch D."/>
            <person name="Podicherti R."/>
            <person name="Tsui H.-C.T."/>
            <person name="Winkler M.E."/>
        </authorList>
    </citation>
    <scope>NUCLEOTIDE SEQUENCE</scope>
</reference>
<dbReference type="PROSITE" id="PS50206">
    <property type="entry name" value="RHODANESE_3"/>
    <property type="match status" value="1"/>
</dbReference>
<sequence length="109" mass="11481">MAVVDVPEVDVHELETVLIQGAVLIDVREAEEFEVARVPGACLIPLAEVAERRSEIPDGSRVYLICAKGGRSRVAAELLREAGTDAVNVVGGTTAWLEAGKSVDSGDPV</sequence>
<dbReference type="EMBL" id="UINC01015479">
    <property type="protein sequence ID" value="SVA65140.1"/>
    <property type="molecule type" value="Genomic_DNA"/>
</dbReference>
<dbReference type="CDD" id="cd00158">
    <property type="entry name" value="RHOD"/>
    <property type="match status" value="1"/>
</dbReference>
<gene>
    <name evidence="2" type="ORF">METZ01_LOCUS117994</name>
</gene>
<dbReference type="SUPFAM" id="SSF52821">
    <property type="entry name" value="Rhodanese/Cell cycle control phosphatase"/>
    <property type="match status" value="1"/>
</dbReference>
<dbReference type="SMART" id="SM00450">
    <property type="entry name" value="RHOD"/>
    <property type="match status" value="1"/>
</dbReference>
<dbReference type="PANTHER" id="PTHR43031:SF1">
    <property type="entry name" value="PYRIDINE NUCLEOTIDE-DISULPHIDE OXIDOREDUCTASE"/>
    <property type="match status" value="1"/>
</dbReference>
<dbReference type="Pfam" id="PF00581">
    <property type="entry name" value="Rhodanese"/>
    <property type="match status" value="1"/>
</dbReference>
<organism evidence="2">
    <name type="scientific">marine metagenome</name>
    <dbReference type="NCBI Taxonomy" id="408172"/>
    <lineage>
        <taxon>unclassified sequences</taxon>
        <taxon>metagenomes</taxon>
        <taxon>ecological metagenomes</taxon>
    </lineage>
</organism>
<name>A0A381XKL1_9ZZZZ</name>
<evidence type="ECO:0000259" key="1">
    <source>
        <dbReference type="PROSITE" id="PS50206"/>
    </source>
</evidence>
<proteinExistence type="predicted"/>
<protein>
    <recommendedName>
        <fullName evidence="1">Rhodanese domain-containing protein</fullName>
    </recommendedName>
</protein>